<reference evidence="1" key="1">
    <citation type="submission" date="2020-10" db="EMBL/GenBank/DDBJ databases">
        <title>Genomic Encyclopedia of Type Strains, Phase IV (KMG-IV): sequencing the most valuable type-strain genomes for metagenomic binning, comparative biology and taxonomic classification.</title>
        <authorList>
            <person name="Goeker M."/>
        </authorList>
    </citation>
    <scope>NUCLEOTIDE SEQUENCE</scope>
    <source>
        <strain evidence="1">DSM 13886</strain>
    </source>
</reference>
<comment type="caution">
    <text evidence="1">The sequence shown here is derived from an EMBL/GenBank/DDBJ whole genome shotgun (WGS) entry which is preliminary data.</text>
</comment>
<dbReference type="AlphaFoldDB" id="A0A927RF21"/>
<name>A0A927RF21_9BACL</name>
<accession>A0A927RF21</accession>
<organism evidence="1 2">
    <name type="scientific">Sporosarcina limicola</name>
    <dbReference type="NCBI Taxonomy" id="34101"/>
    <lineage>
        <taxon>Bacteria</taxon>
        <taxon>Bacillati</taxon>
        <taxon>Bacillota</taxon>
        <taxon>Bacilli</taxon>
        <taxon>Bacillales</taxon>
        <taxon>Caryophanaceae</taxon>
        <taxon>Sporosarcina</taxon>
    </lineage>
</organism>
<dbReference type="RefSeq" id="WP_192600471.1">
    <property type="nucleotide sequence ID" value="NZ_JADBEL010000039.1"/>
</dbReference>
<dbReference type="Proteomes" id="UP000658225">
    <property type="component" value="Unassembled WGS sequence"/>
</dbReference>
<evidence type="ECO:0000313" key="2">
    <source>
        <dbReference type="Proteomes" id="UP000658225"/>
    </source>
</evidence>
<sequence>MGGNFTHLDDVPELVDNQKALTANTVEELFEMAYYEQDEENLELELRMDNFIIPSFFKGDDSKYRVCK</sequence>
<keyword evidence="2" id="KW-1185">Reference proteome</keyword>
<gene>
    <name evidence="1" type="ORF">H4683_003986</name>
</gene>
<evidence type="ECO:0000313" key="1">
    <source>
        <dbReference type="EMBL" id="MBE1556860.1"/>
    </source>
</evidence>
<dbReference type="EMBL" id="JADBEL010000039">
    <property type="protein sequence ID" value="MBE1556860.1"/>
    <property type="molecule type" value="Genomic_DNA"/>
</dbReference>
<proteinExistence type="predicted"/>
<protein>
    <submittedName>
        <fullName evidence="1">Uncharacterized protein</fullName>
    </submittedName>
</protein>